<proteinExistence type="predicted"/>
<evidence type="ECO:0000313" key="3">
    <source>
        <dbReference type="Proteomes" id="UP001179952"/>
    </source>
</evidence>
<accession>A0AAV9B0V1</accession>
<dbReference type="Proteomes" id="UP001179952">
    <property type="component" value="Unassembled WGS sequence"/>
</dbReference>
<comment type="caution">
    <text evidence="2">The sequence shown here is derived from an EMBL/GenBank/DDBJ whole genome shotgun (WGS) entry which is preliminary data.</text>
</comment>
<name>A0AAV9B0V1_ACOGR</name>
<keyword evidence="3" id="KW-1185">Reference proteome</keyword>
<evidence type="ECO:0000313" key="2">
    <source>
        <dbReference type="EMBL" id="KAK1270093.1"/>
    </source>
</evidence>
<gene>
    <name evidence="2" type="ORF">QJS04_geneDACA013057</name>
</gene>
<reference evidence="2" key="2">
    <citation type="submission" date="2023-06" db="EMBL/GenBank/DDBJ databases">
        <authorList>
            <person name="Ma L."/>
            <person name="Liu K.-W."/>
            <person name="Li Z."/>
            <person name="Hsiao Y.-Y."/>
            <person name="Qi Y."/>
            <person name="Fu T."/>
            <person name="Tang G."/>
            <person name="Zhang D."/>
            <person name="Sun W.-H."/>
            <person name="Liu D.-K."/>
            <person name="Li Y."/>
            <person name="Chen G.-Z."/>
            <person name="Liu X.-D."/>
            <person name="Liao X.-Y."/>
            <person name="Jiang Y.-T."/>
            <person name="Yu X."/>
            <person name="Hao Y."/>
            <person name="Huang J."/>
            <person name="Zhao X.-W."/>
            <person name="Ke S."/>
            <person name="Chen Y.-Y."/>
            <person name="Wu W.-L."/>
            <person name="Hsu J.-L."/>
            <person name="Lin Y.-F."/>
            <person name="Huang M.-D."/>
            <person name="Li C.-Y."/>
            <person name="Huang L."/>
            <person name="Wang Z.-W."/>
            <person name="Zhao X."/>
            <person name="Zhong W.-Y."/>
            <person name="Peng D.-H."/>
            <person name="Ahmad S."/>
            <person name="Lan S."/>
            <person name="Zhang J.-S."/>
            <person name="Tsai W.-C."/>
            <person name="Van De Peer Y."/>
            <person name="Liu Z.-J."/>
        </authorList>
    </citation>
    <scope>NUCLEOTIDE SEQUENCE</scope>
    <source>
        <strain evidence="2">SCP</strain>
        <tissue evidence="2">Leaves</tissue>
    </source>
</reference>
<dbReference type="EMBL" id="JAUJYN010000005">
    <property type="protein sequence ID" value="KAK1270093.1"/>
    <property type="molecule type" value="Genomic_DNA"/>
</dbReference>
<sequence length="96" mass="9516">MSGRGGVRGGWRGGGGGGGRGRSAPAPDPTSMEPSVATELDEKLCLTVSEPGESSSSGAPPAMAMTSADPPPPKSSKEVRVLSRPGFGTVGSFNKS</sequence>
<feature type="compositionally biased region" description="Gly residues" evidence="1">
    <location>
        <begin position="1"/>
        <end position="21"/>
    </location>
</feature>
<protein>
    <submittedName>
        <fullName evidence="2">Uncharacterized protein</fullName>
    </submittedName>
</protein>
<organism evidence="2 3">
    <name type="scientific">Acorus gramineus</name>
    <name type="common">Dwarf sweet flag</name>
    <dbReference type="NCBI Taxonomy" id="55184"/>
    <lineage>
        <taxon>Eukaryota</taxon>
        <taxon>Viridiplantae</taxon>
        <taxon>Streptophyta</taxon>
        <taxon>Embryophyta</taxon>
        <taxon>Tracheophyta</taxon>
        <taxon>Spermatophyta</taxon>
        <taxon>Magnoliopsida</taxon>
        <taxon>Liliopsida</taxon>
        <taxon>Acoraceae</taxon>
        <taxon>Acorus</taxon>
    </lineage>
</organism>
<evidence type="ECO:0000256" key="1">
    <source>
        <dbReference type="SAM" id="MobiDB-lite"/>
    </source>
</evidence>
<feature type="compositionally biased region" description="Low complexity" evidence="1">
    <location>
        <begin position="49"/>
        <end position="68"/>
    </location>
</feature>
<dbReference type="AlphaFoldDB" id="A0AAV9B0V1"/>
<reference evidence="2" key="1">
    <citation type="journal article" date="2023" name="Nat. Commun.">
        <title>Diploid and tetraploid genomes of Acorus and the evolution of monocots.</title>
        <authorList>
            <person name="Ma L."/>
            <person name="Liu K.W."/>
            <person name="Li Z."/>
            <person name="Hsiao Y.Y."/>
            <person name="Qi Y."/>
            <person name="Fu T."/>
            <person name="Tang G.D."/>
            <person name="Zhang D."/>
            <person name="Sun W.H."/>
            <person name="Liu D.K."/>
            <person name="Li Y."/>
            <person name="Chen G.Z."/>
            <person name="Liu X.D."/>
            <person name="Liao X.Y."/>
            <person name="Jiang Y.T."/>
            <person name="Yu X."/>
            <person name="Hao Y."/>
            <person name="Huang J."/>
            <person name="Zhao X.W."/>
            <person name="Ke S."/>
            <person name="Chen Y.Y."/>
            <person name="Wu W.L."/>
            <person name="Hsu J.L."/>
            <person name="Lin Y.F."/>
            <person name="Huang M.D."/>
            <person name="Li C.Y."/>
            <person name="Huang L."/>
            <person name="Wang Z.W."/>
            <person name="Zhao X."/>
            <person name="Zhong W.Y."/>
            <person name="Peng D.H."/>
            <person name="Ahmad S."/>
            <person name="Lan S."/>
            <person name="Zhang J.S."/>
            <person name="Tsai W.C."/>
            <person name="Van de Peer Y."/>
            <person name="Liu Z.J."/>
        </authorList>
    </citation>
    <scope>NUCLEOTIDE SEQUENCE</scope>
    <source>
        <strain evidence="2">SCP</strain>
    </source>
</reference>
<feature type="region of interest" description="Disordered" evidence="1">
    <location>
        <begin position="1"/>
        <end position="96"/>
    </location>
</feature>